<reference evidence="1 2" key="1">
    <citation type="journal article" date="2021" name="Environ. Microbiol.">
        <title>Genetic insights into the dark matter of the mammalian gut microbiota through targeted genome reconstruction.</title>
        <authorList>
            <person name="Lugli G.A."/>
            <person name="Alessandri G."/>
            <person name="Milani C."/>
            <person name="Viappiani A."/>
            <person name="Fontana F."/>
            <person name="Tarracchini C."/>
            <person name="Mancabelli L."/>
            <person name="Argentini C."/>
            <person name="Ruiz L."/>
            <person name="Margolles A."/>
            <person name="van Sinderen D."/>
            <person name="Turroni F."/>
            <person name="Ventura M."/>
        </authorList>
    </citation>
    <scope>NUCLEOTIDE SEQUENCE [LARGE SCALE GENOMIC DNA]</scope>
    <source>
        <strain evidence="1 2">MA2</strain>
    </source>
</reference>
<dbReference type="InterPro" id="IPR035286">
    <property type="entry name" value="DUF5361"/>
</dbReference>
<evidence type="ECO:0000313" key="2">
    <source>
        <dbReference type="Proteomes" id="UP000773064"/>
    </source>
</evidence>
<comment type="caution">
    <text evidence="1">The sequence shown here is derived from an EMBL/GenBank/DDBJ whole genome shotgun (WGS) entry which is preliminary data.</text>
</comment>
<name>A0ABS5URI2_9BIFI</name>
<keyword evidence="2" id="KW-1185">Reference proteome</keyword>
<dbReference type="Proteomes" id="UP000773064">
    <property type="component" value="Unassembled WGS sequence"/>
</dbReference>
<organism evidence="1 2">
    <name type="scientific">Bifidobacterium santillanense</name>
    <dbReference type="NCBI Taxonomy" id="2809028"/>
    <lineage>
        <taxon>Bacteria</taxon>
        <taxon>Bacillati</taxon>
        <taxon>Actinomycetota</taxon>
        <taxon>Actinomycetes</taxon>
        <taxon>Bifidobacteriales</taxon>
        <taxon>Bifidobacteriaceae</taxon>
        <taxon>Bifidobacterium</taxon>
    </lineage>
</organism>
<dbReference type="EMBL" id="JAFEJS010000012">
    <property type="protein sequence ID" value="MBT1173589.1"/>
    <property type="molecule type" value="Genomic_DNA"/>
</dbReference>
<proteinExistence type="predicted"/>
<sequence length="122" mass="13787">MLAKSPAALRADFQRFYHLDIDQIGHGIRPMRAADLAVWLPDNARIWSQFDPRAEWDAIHQLLANIADSLAFLAWAKTPEAARKGARFKGQLQRPGTKPEPIKDTARLDVDSMRAMLARPRS</sequence>
<gene>
    <name evidence="1" type="ORF">JS528_09600</name>
</gene>
<protein>
    <submittedName>
        <fullName evidence="1">Uncharacterized protein</fullName>
    </submittedName>
</protein>
<accession>A0ABS5URI2</accession>
<dbReference type="Pfam" id="PF17318">
    <property type="entry name" value="DUF5361"/>
    <property type="match status" value="1"/>
</dbReference>
<evidence type="ECO:0000313" key="1">
    <source>
        <dbReference type="EMBL" id="MBT1173589.1"/>
    </source>
</evidence>